<proteinExistence type="predicted"/>
<evidence type="ECO:0000313" key="4">
    <source>
        <dbReference type="Proteomes" id="UP000187172"/>
    </source>
</evidence>
<dbReference type="InterPro" id="IPR012878">
    <property type="entry name" value="Beta-AFase-like_GH127_cat"/>
</dbReference>
<feature type="domain" description="Non-reducing end beta-L-arabinofuranosidase-like GH127 middle" evidence="2">
    <location>
        <begin position="422"/>
        <end position="509"/>
    </location>
</feature>
<dbReference type="AlphaFoldDB" id="A0A1R1EZF9"/>
<sequence length="617" mass="69418">MVWIITDGKEVTGLFTNFRLDEVRLTDSSFAFRRQLVKKYIVEFDLNRLMHTFKMNAGLPSNAEPLGGWESEDGGLRGHFVGHYLSACSKFAFADQDEGLKSKANEIVDMMELCAKPNGYLSAFEEEKLDTLEFEENRNVWAPYYTLHKIIQGLVDCYAYLGSEKALALSVNLAHYIHGRFEKLSFWKIDGILRCTKVNPVNEYGGIGDALYTLYDITGDAKILELAQLFDRDYFLDHLADGKDVLENLHANTHLPMIIAAMHRFDLTGEEKYRTAALNFYDYLKGRTFANGNNSSKATHFIKGGVSEKSEHWGGYGQLADALTGGESESCCAHNTERILERLFEWYGAVEYLDHMESLKYNAVLNSASDETGLSQYHQPMGSCAIKKFSDPYDSFWCCTASGIEAMSELQENIWFKNGDALLMNAFIPSAVVWKEKHVTITQHTEFPDGLTSKLVVDAAGPSAFKLMLKEKAVKAVKINSAPIELIRENGYVGIQRVFQDQDTIEIEIEASLHLVPLQGSDRLAAVMFGTVLLAQIGQGSLLQGMSNANINERFVRAEKKQLEFALDHDQVKQAKLIPLFRVEEEAYSVYLDLEEDSSLNRRFSFAKDGSSAYEEA</sequence>
<dbReference type="SUPFAM" id="SSF48208">
    <property type="entry name" value="Six-hairpin glycosidases"/>
    <property type="match status" value="1"/>
</dbReference>
<protein>
    <recommendedName>
        <fullName evidence="5">Glycosyl hydrolase</fullName>
    </recommendedName>
</protein>
<feature type="domain" description="Non-reducing end beta-L-arabinofuranosidase-like GH127 catalytic" evidence="1">
    <location>
        <begin position="22"/>
        <end position="411"/>
    </location>
</feature>
<evidence type="ECO:0000259" key="2">
    <source>
        <dbReference type="Pfam" id="PF20736"/>
    </source>
</evidence>
<evidence type="ECO:0008006" key="5">
    <source>
        <dbReference type="Google" id="ProtNLM"/>
    </source>
</evidence>
<dbReference type="InterPro" id="IPR008928">
    <property type="entry name" value="6-hairpin_glycosidase_sf"/>
</dbReference>
<name>A0A1R1EZF9_9BACL</name>
<dbReference type="PANTHER" id="PTHR31151:SF0">
    <property type="entry name" value="PROLINE-TRNA LIGASE (DUF1680)"/>
    <property type="match status" value="1"/>
</dbReference>
<dbReference type="GO" id="GO:0005975">
    <property type="term" value="P:carbohydrate metabolic process"/>
    <property type="evidence" value="ECO:0007669"/>
    <property type="project" value="InterPro"/>
</dbReference>
<organism evidence="3 4">
    <name type="scientific">Paenibacillus rhizosphaerae</name>
    <dbReference type="NCBI Taxonomy" id="297318"/>
    <lineage>
        <taxon>Bacteria</taxon>
        <taxon>Bacillati</taxon>
        <taxon>Bacillota</taxon>
        <taxon>Bacilli</taxon>
        <taxon>Bacillales</taxon>
        <taxon>Paenibacillaceae</taxon>
        <taxon>Paenibacillus</taxon>
    </lineage>
</organism>
<dbReference type="EMBL" id="MRTP01000001">
    <property type="protein sequence ID" value="OMF57205.1"/>
    <property type="molecule type" value="Genomic_DNA"/>
</dbReference>
<comment type="caution">
    <text evidence="3">The sequence shown here is derived from an EMBL/GenBank/DDBJ whole genome shotgun (WGS) entry which is preliminary data.</text>
</comment>
<keyword evidence="4" id="KW-1185">Reference proteome</keyword>
<dbReference type="Pfam" id="PF07944">
    <property type="entry name" value="Beta-AFase-like_GH127_cat"/>
    <property type="match status" value="1"/>
</dbReference>
<dbReference type="Proteomes" id="UP000187172">
    <property type="component" value="Unassembled WGS sequence"/>
</dbReference>
<reference evidence="3 4" key="1">
    <citation type="submission" date="2016-11" db="EMBL/GenBank/DDBJ databases">
        <title>Paenibacillus species isolates.</title>
        <authorList>
            <person name="Beno S.M."/>
        </authorList>
    </citation>
    <scope>NUCLEOTIDE SEQUENCE [LARGE SCALE GENOMIC DNA]</scope>
    <source>
        <strain evidence="3 4">FSL R5-0378</strain>
    </source>
</reference>
<dbReference type="PANTHER" id="PTHR31151">
    <property type="entry name" value="PROLINE-TRNA LIGASE (DUF1680)"/>
    <property type="match status" value="1"/>
</dbReference>
<dbReference type="InterPro" id="IPR049046">
    <property type="entry name" value="Beta-AFase-like_GH127_middle"/>
</dbReference>
<evidence type="ECO:0000313" key="3">
    <source>
        <dbReference type="EMBL" id="OMF57205.1"/>
    </source>
</evidence>
<gene>
    <name evidence="3" type="ORF">BK138_00840</name>
</gene>
<evidence type="ECO:0000259" key="1">
    <source>
        <dbReference type="Pfam" id="PF07944"/>
    </source>
</evidence>
<accession>A0A1R1EZF9</accession>
<dbReference type="STRING" id="297318.BK138_00840"/>
<dbReference type="Pfam" id="PF20736">
    <property type="entry name" value="Glyco_hydro127M"/>
    <property type="match status" value="1"/>
</dbReference>